<sequence>MSPSLRRLMKEAAELSTSPSPHFHAAPVSDSNLYDWHFTIAGPPSPSPYASGIYHGRIVLPPTYPLRPPSFRFLTPSGRFEVNREICLSISGHHEETWQPAWGIRTSLTAIRSFMDGDAKGQVGGLDVGEEVRREYAGRSRDWCCEVCGRSNGVIFDEWKGYCRERGVEVGEMGDERVVSGARDDDGAKGGEGVDCEVSGGTENTGDAVVSTGVLAETVPEPEGVVRTVPPPVPTLVTAAAPVSGSDARPMAAAAPHEHVASQQSEDLWLDRAIVGVLIALVFMILRRMAYSEE</sequence>
<dbReference type="EMBL" id="ML735217">
    <property type="protein sequence ID" value="KAE8395699.1"/>
    <property type="molecule type" value="Genomic_DNA"/>
</dbReference>
<dbReference type="SUPFAM" id="SSF54495">
    <property type="entry name" value="UBC-like"/>
    <property type="match status" value="1"/>
</dbReference>
<dbReference type="InterPro" id="IPR000608">
    <property type="entry name" value="UBC"/>
</dbReference>
<evidence type="ECO:0000259" key="3">
    <source>
        <dbReference type="PROSITE" id="PS50127"/>
    </source>
</evidence>
<evidence type="ECO:0000256" key="2">
    <source>
        <dbReference type="SAM" id="MobiDB-lite"/>
    </source>
</evidence>
<dbReference type="SMART" id="SM00212">
    <property type="entry name" value="UBCc"/>
    <property type="match status" value="1"/>
</dbReference>
<evidence type="ECO:0000313" key="4">
    <source>
        <dbReference type="EMBL" id="KAE8395699.1"/>
    </source>
</evidence>
<protein>
    <submittedName>
        <fullName evidence="4">Ubiquitin-conjugating enzyme/RWD-like protein</fullName>
    </submittedName>
</protein>
<feature type="region of interest" description="Disordered" evidence="2">
    <location>
        <begin position="180"/>
        <end position="203"/>
    </location>
</feature>
<name>A0A5N7CP85_PETAA</name>
<proteinExistence type="predicted"/>
<dbReference type="OrthoDB" id="1158011at2759"/>
<dbReference type="FunFam" id="3.10.110.10:FF:000093">
    <property type="entry name" value="Ubiquitin conjugating enzyme (UbcF), putative"/>
    <property type="match status" value="1"/>
</dbReference>
<dbReference type="Gene3D" id="3.10.110.10">
    <property type="entry name" value="Ubiquitin Conjugating Enzyme"/>
    <property type="match status" value="1"/>
</dbReference>
<accession>A0A5N7CP85</accession>
<dbReference type="InterPro" id="IPR016135">
    <property type="entry name" value="UBQ-conjugating_enzyme/RWD"/>
</dbReference>
<dbReference type="PROSITE" id="PS50127">
    <property type="entry name" value="UBC_2"/>
    <property type="match status" value="1"/>
</dbReference>
<dbReference type="InterPro" id="IPR050113">
    <property type="entry name" value="Ub_conjugating_enzyme"/>
</dbReference>
<feature type="compositionally biased region" description="Basic and acidic residues" evidence="2">
    <location>
        <begin position="180"/>
        <end position="189"/>
    </location>
</feature>
<dbReference type="AlphaFoldDB" id="A0A5N7CP85"/>
<dbReference type="Pfam" id="PF00179">
    <property type="entry name" value="UQ_con"/>
    <property type="match status" value="1"/>
</dbReference>
<dbReference type="CDD" id="cd23799">
    <property type="entry name" value="UBCc_UBE2J"/>
    <property type="match status" value="1"/>
</dbReference>
<keyword evidence="1" id="KW-0833">Ubl conjugation pathway</keyword>
<reference evidence="4" key="1">
    <citation type="submission" date="2019-04" db="EMBL/GenBank/DDBJ databases">
        <title>Friends and foes A comparative genomics studyof 23 Aspergillus species from section Flavi.</title>
        <authorList>
            <consortium name="DOE Joint Genome Institute"/>
            <person name="Kjaerbolling I."/>
            <person name="Vesth T."/>
            <person name="Frisvad J.C."/>
            <person name="Nybo J.L."/>
            <person name="Theobald S."/>
            <person name="Kildgaard S."/>
            <person name="Isbrandt T."/>
            <person name="Kuo A."/>
            <person name="Sato A."/>
            <person name="Lyhne E.K."/>
            <person name="Kogle M.E."/>
            <person name="Wiebenga A."/>
            <person name="Kun R.S."/>
            <person name="Lubbers R.J."/>
            <person name="Makela M.R."/>
            <person name="Barry K."/>
            <person name="Chovatia M."/>
            <person name="Clum A."/>
            <person name="Daum C."/>
            <person name="Haridas S."/>
            <person name="He G."/>
            <person name="LaButti K."/>
            <person name="Lipzen A."/>
            <person name="Mondo S."/>
            <person name="Riley R."/>
            <person name="Salamov A."/>
            <person name="Simmons B.A."/>
            <person name="Magnuson J.K."/>
            <person name="Henrissat B."/>
            <person name="Mortensen U.H."/>
            <person name="Larsen T.O."/>
            <person name="Devries R.P."/>
            <person name="Grigoriev I.V."/>
            <person name="Machida M."/>
            <person name="Baker S.E."/>
            <person name="Andersen M.R."/>
        </authorList>
    </citation>
    <scope>NUCLEOTIDE SEQUENCE [LARGE SCALE GENOMIC DNA]</scope>
    <source>
        <strain evidence="4">IBT 14317</strain>
    </source>
</reference>
<feature type="domain" description="UBC core" evidence="3">
    <location>
        <begin position="3"/>
        <end position="154"/>
    </location>
</feature>
<gene>
    <name evidence="4" type="ORF">BDV23DRAFT_80348</name>
</gene>
<dbReference type="Proteomes" id="UP000326877">
    <property type="component" value="Unassembled WGS sequence"/>
</dbReference>
<organism evidence="4">
    <name type="scientific">Petromyces alliaceus</name>
    <name type="common">Aspergillus alliaceus</name>
    <dbReference type="NCBI Taxonomy" id="209559"/>
    <lineage>
        <taxon>Eukaryota</taxon>
        <taxon>Fungi</taxon>
        <taxon>Dikarya</taxon>
        <taxon>Ascomycota</taxon>
        <taxon>Pezizomycotina</taxon>
        <taxon>Eurotiomycetes</taxon>
        <taxon>Eurotiomycetidae</taxon>
        <taxon>Eurotiales</taxon>
        <taxon>Aspergillaceae</taxon>
        <taxon>Aspergillus</taxon>
        <taxon>Aspergillus subgen. Circumdati</taxon>
    </lineage>
</organism>
<evidence type="ECO:0000256" key="1">
    <source>
        <dbReference type="ARBA" id="ARBA00022786"/>
    </source>
</evidence>
<accession>A0A5N6G9W9</accession>
<dbReference type="OMA" id="RDWCCEV"/>
<dbReference type="PANTHER" id="PTHR24067">
    <property type="entry name" value="UBIQUITIN-CONJUGATING ENZYME E2"/>
    <property type="match status" value="1"/>
</dbReference>